<evidence type="ECO:0000313" key="3">
    <source>
        <dbReference type="EMBL" id="CAI2361325.1"/>
    </source>
</evidence>
<feature type="compositionally biased region" description="Basic and acidic residues" evidence="1">
    <location>
        <begin position="36"/>
        <end position="62"/>
    </location>
</feature>
<gene>
    <name evidence="3" type="ORF">ECRASSUSDP1_LOCUS2636</name>
</gene>
<feature type="domain" description="CRAL-TRIO" evidence="2">
    <location>
        <begin position="206"/>
        <end position="352"/>
    </location>
</feature>
<sequence length="386" mass="45662">MGTAVCCAESRKNEYDMTEEDRRTKFKNIIDTPTLFERDTSPAAQDKIEARQKSWKDEEDKNYIQVKAPKREKKKKKPANKPRKLSKVNEEQVQNTKKPRMTMEAIPSLSHVNYKVDFFDQNREEDYKKEIDQQVLEVIKALSKTKIEDYSNIDRYDFKTIRNFLVANKCDIDEVIGLITKDISWRKKKFPFETALLTLPLTSERIYLYGSDKDMNPCFYFKPFSKLGNFYDAKESAIRMTNYLDYMVYCFETCNKKLKELGFNTTFTMIVDCDHQKIDLDSANFYFNSIWDVINKHYPCKMTKIHLIKVELETTHMIHELRQKGVVYHDELYVASLLEYFNQYQLSQDYGGCAFEEYDITKLQLTSDLPGFITSYVKLKNDVTLY</sequence>
<evidence type="ECO:0000256" key="1">
    <source>
        <dbReference type="SAM" id="MobiDB-lite"/>
    </source>
</evidence>
<accession>A0AAD1U4P8</accession>
<feature type="compositionally biased region" description="Basic residues" evidence="1">
    <location>
        <begin position="68"/>
        <end position="86"/>
    </location>
</feature>
<feature type="region of interest" description="Disordered" evidence="1">
    <location>
        <begin position="33"/>
        <end position="99"/>
    </location>
</feature>
<keyword evidence="4" id="KW-1185">Reference proteome</keyword>
<dbReference type="AlphaFoldDB" id="A0AAD1U4P8"/>
<dbReference type="InterPro" id="IPR001251">
    <property type="entry name" value="CRAL-TRIO_dom"/>
</dbReference>
<dbReference type="Gene3D" id="3.40.525.10">
    <property type="entry name" value="CRAL-TRIO lipid binding domain"/>
    <property type="match status" value="1"/>
</dbReference>
<dbReference type="CDD" id="cd00170">
    <property type="entry name" value="SEC14"/>
    <property type="match status" value="1"/>
</dbReference>
<dbReference type="InterPro" id="IPR036865">
    <property type="entry name" value="CRAL-TRIO_dom_sf"/>
</dbReference>
<dbReference type="PANTHER" id="PTHR46277">
    <property type="entry name" value="OS03G0850700 PROTEIN"/>
    <property type="match status" value="1"/>
</dbReference>
<dbReference type="Proteomes" id="UP001295684">
    <property type="component" value="Unassembled WGS sequence"/>
</dbReference>
<evidence type="ECO:0000313" key="4">
    <source>
        <dbReference type="Proteomes" id="UP001295684"/>
    </source>
</evidence>
<dbReference type="EMBL" id="CAMPGE010002518">
    <property type="protein sequence ID" value="CAI2361325.1"/>
    <property type="molecule type" value="Genomic_DNA"/>
</dbReference>
<proteinExistence type="predicted"/>
<dbReference type="SUPFAM" id="SSF52087">
    <property type="entry name" value="CRAL/TRIO domain"/>
    <property type="match status" value="1"/>
</dbReference>
<dbReference type="Pfam" id="PF00650">
    <property type="entry name" value="CRAL_TRIO"/>
    <property type="match status" value="1"/>
</dbReference>
<reference evidence="3" key="1">
    <citation type="submission" date="2023-07" db="EMBL/GenBank/DDBJ databases">
        <authorList>
            <consortium name="AG Swart"/>
            <person name="Singh M."/>
            <person name="Singh A."/>
            <person name="Seah K."/>
            <person name="Emmerich C."/>
        </authorList>
    </citation>
    <scope>NUCLEOTIDE SEQUENCE</scope>
    <source>
        <strain evidence="3">DP1</strain>
    </source>
</reference>
<name>A0AAD1U4P8_EUPCR</name>
<feature type="region of interest" description="Disordered" evidence="1">
    <location>
        <begin position="1"/>
        <end position="20"/>
    </location>
</feature>
<organism evidence="3 4">
    <name type="scientific">Euplotes crassus</name>
    <dbReference type="NCBI Taxonomy" id="5936"/>
    <lineage>
        <taxon>Eukaryota</taxon>
        <taxon>Sar</taxon>
        <taxon>Alveolata</taxon>
        <taxon>Ciliophora</taxon>
        <taxon>Intramacronucleata</taxon>
        <taxon>Spirotrichea</taxon>
        <taxon>Hypotrichia</taxon>
        <taxon>Euplotida</taxon>
        <taxon>Euplotidae</taxon>
        <taxon>Moneuplotes</taxon>
    </lineage>
</organism>
<dbReference type="PANTHER" id="PTHR46277:SF3">
    <property type="entry name" value="BINDING PROTEIN, PUTATIVE-RELATED"/>
    <property type="match status" value="1"/>
</dbReference>
<evidence type="ECO:0000259" key="2">
    <source>
        <dbReference type="Pfam" id="PF00650"/>
    </source>
</evidence>
<feature type="compositionally biased region" description="Basic and acidic residues" evidence="1">
    <location>
        <begin position="9"/>
        <end position="20"/>
    </location>
</feature>
<comment type="caution">
    <text evidence="3">The sequence shown here is derived from an EMBL/GenBank/DDBJ whole genome shotgun (WGS) entry which is preliminary data.</text>
</comment>
<protein>
    <recommendedName>
        <fullName evidence="2">CRAL-TRIO domain-containing protein</fullName>
    </recommendedName>
</protein>
<dbReference type="InterPro" id="IPR036273">
    <property type="entry name" value="CRAL/TRIO_N_dom_sf"/>
</dbReference>
<dbReference type="SUPFAM" id="SSF46938">
    <property type="entry name" value="CRAL/TRIO N-terminal domain"/>
    <property type="match status" value="1"/>
</dbReference>